<sequence>MPPNGLYPIPRHHLNAQSPPTKRPSFNSMDFYAEDLPSAPVKSENTETPEERACRKQEKRERKEQKKLKKQSREVQAAKEKNEFGEKPPTPLADLTPMTPVKKGRFGPRGPYKKREKGPDGMPVSAAKRKRESDAQGSALVASDTGVRSEDSLLNPNFLDGLKKTMGNLGAVFDQPTASTGSPTEPQKKKKGRPPGTKNSVKSTESETLKASESTTTGAAPGEPKPKKPRIEKDKRSDSSGEKPFKMIRTPVPVPSVASALLSAPKRAPVPLPPKPSASPSGGTSESKAGKTKSIEPEPEILVAETPPSQMSQTPATTRRQPPIPFSITQGHTSSSNRPQATHTGCTISLSSPEIPTPSSYNLTSTNSHIIGSQGSVNPLTSSQVDAFTSLNLMRYKQKLSDTPKPRPRSRRAVSEARSTTSDSSSSTSQSIRDMLLRIPKPYTQPCGMKNPFQTQGTRAKKTKQGAQETHDEAPVSVFKGAYMASQRSVNFTDEMEYLTEYLSGTSSSSSSRNSKPLPCLHKATGCTPKGEQILRLSQSDPSLSPSLKPVVVVSESAATATRTALAFHAIATSLLTHSIRARIPIPLGPMPGSWKLYCPSYMHSHVDKYGYGLRTLSLSELPPGSLADGDDEAVYTARLHVPPRSMAFNIAPFAAPPHASARTVGLRTVSEGYKLQVSFLGNGYLRLRVDLGLLLFGKVAGALPNKARGDKSMPGGQAAGVWDFLGVHDKAVVWEPELDELEIEGRKLFSRYDGQ</sequence>
<evidence type="ECO:0000313" key="3">
    <source>
        <dbReference type="Proteomes" id="UP000249619"/>
    </source>
</evidence>
<feature type="compositionally biased region" description="Basic and acidic residues" evidence="1">
    <location>
        <begin position="224"/>
        <end position="245"/>
    </location>
</feature>
<gene>
    <name evidence="2" type="ORF">DDE83_000686</name>
</gene>
<feature type="compositionally biased region" description="Polar residues" evidence="1">
    <location>
        <begin position="307"/>
        <end position="320"/>
    </location>
</feature>
<feature type="compositionally biased region" description="Basic and acidic residues" evidence="1">
    <location>
        <begin position="71"/>
        <end position="86"/>
    </location>
</feature>
<dbReference type="Proteomes" id="UP000249619">
    <property type="component" value="Unassembled WGS sequence"/>
</dbReference>
<feature type="compositionally biased region" description="Low complexity" evidence="1">
    <location>
        <begin position="419"/>
        <end position="431"/>
    </location>
</feature>
<dbReference type="EMBL" id="QGDH01000007">
    <property type="protein sequence ID" value="RAR15889.1"/>
    <property type="molecule type" value="Genomic_DNA"/>
</dbReference>
<feature type="region of interest" description="Disordered" evidence="1">
    <location>
        <begin position="504"/>
        <end position="523"/>
    </location>
</feature>
<feature type="region of interest" description="Disordered" evidence="1">
    <location>
        <begin position="397"/>
        <end position="473"/>
    </location>
</feature>
<dbReference type="AlphaFoldDB" id="A0A364NF09"/>
<feature type="region of interest" description="Disordered" evidence="1">
    <location>
        <begin position="1"/>
        <end position="253"/>
    </location>
</feature>
<protein>
    <submittedName>
        <fullName evidence="2">Uncharacterized protein</fullName>
    </submittedName>
</protein>
<feature type="compositionally biased region" description="Basic residues" evidence="1">
    <location>
        <begin position="102"/>
        <end position="116"/>
    </location>
</feature>
<name>A0A364NF09_STELY</name>
<proteinExistence type="predicted"/>
<feature type="compositionally biased region" description="Basic and acidic residues" evidence="1">
    <location>
        <begin position="49"/>
        <end position="64"/>
    </location>
</feature>
<feature type="compositionally biased region" description="Polar residues" evidence="1">
    <location>
        <begin position="327"/>
        <end position="361"/>
    </location>
</feature>
<evidence type="ECO:0000313" key="2">
    <source>
        <dbReference type="EMBL" id="RAR15889.1"/>
    </source>
</evidence>
<organism evidence="2 3">
    <name type="scientific">Stemphylium lycopersici</name>
    <name type="common">Tomato gray leaf spot disease fungus</name>
    <name type="synonym">Thyrospora lycopersici</name>
    <dbReference type="NCBI Taxonomy" id="183478"/>
    <lineage>
        <taxon>Eukaryota</taxon>
        <taxon>Fungi</taxon>
        <taxon>Dikarya</taxon>
        <taxon>Ascomycota</taxon>
        <taxon>Pezizomycotina</taxon>
        <taxon>Dothideomycetes</taxon>
        <taxon>Pleosporomycetidae</taxon>
        <taxon>Pleosporales</taxon>
        <taxon>Pleosporineae</taxon>
        <taxon>Pleosporaceae</taxon>
        <taxon>Stemphylium</taxon>
    </lineage>
</organism>
<reference evidence="3" key="1">
    <citation type="submission" date="2018-05" db="EMBL/GenBank/DDBJ databases">
        <title>Draft genome sequence of Stemphylium lycopersici strain CIDEFI 213.</title>
        <authorList>
            <person name="Medina R."/>
            <person name="Franco M.E.E."/>
            <person name="Lucentini C.G."/>
            <person name="Saparrat M.C.N."/>
            <person name="Balatti P.A."/>
        </authorList>
    </citation>
    <scope>NUCLEOTIDE SEQUENCE [LARGE SCALE GENOMIC DNA]</scope>
    <source>
        <strain evidence="3">CIDEFI 213</strain>
    </source>
</reference>
<feature type="compositionally biased region" description="Polar residues" evidence="1">
    <location>
        <begin position="176"/>
        <end position="185"/>
    </location>
</feature>
<feature type="region of interest" description="Disordered" evidence="1">
    <location>
        <begin position="265"/>
        <end position="361"/>
    </location>
</feature>
<keyword evidence="3" id="KW-1185">Reference proteome</keyword>
<comment type="caution">
    <text evidence="2">The sequence shown here is derived from an EMBL/GenBank/DDBJ whole genome shotgun (WGS) entry which is preliminary data.</text>
</comment>
<feature type="compositionally biased region" description="Pro residues" evidence="1">
    <location>
        <begin position="268"/>
        <end position="277"/>
    </location>
</feature>
<feature type="compositionally biased region" description="Polar residues" evidence="1">
    <location>
        <begin position="15"/>
        <end position="28"/>
    </location>
</feature>
<accession>A0A364NF09</accession>
<feature type="compositionally biased region" description="Low complexity" evidence="1">
    <location>
        <begin position="504"/>
        <end position="515"/>
    </location>
</feature>
<dbReference type="STRING" id="183478.A0A364NF09"/>
<evidence type="ECO:0000256" key="1">
    <source>
        <dbReference type="SAM" id="MobiDB-lite"/>
    </source>
</evidence>